<evidence type="ECO:0000256" key="1">
    <source>
        <dbReference type="SAM" id="Phobius"/>
    </source>
</evidence>
<feature type="transmembrane region" description="Helical" evidence="1">
    <location>
        <begin position="133"/>
        <end position="158"/>
    </location>
</feature>
<dbReference type="EMBL" id="JADNRY010000499">
    <property type="protein sequence ID" value="KAF9046994.1"/>
    <property type="molecule type" value="Genomic_DNA"/>
</dbReference>
<feature type="transmembrane region" description="Helical" evidence="1">
    <location>
        <begin position="170"/>
        <end position="192"/>
    </location>
</feature>
<proteinExistence type="predicted"/>
<keyword evidence="3" id="KW-1185">Reference proteome</keyword>
<comment type="caution">
    <text evidence="2">The sequence shown here is derived from an EMBL/GenBank/DDBJ whole genome shotgun (WGS) entry which is preliminary data.</text>
</comment>
<feature type="transmembrane region" description="Helical" evidence="1">
    <location>
        <begin position="20"/>
        <end position="43"/>
    </location>
</feature>
<feature type="transmembrane region" description="Helical" evidence="1">
    <location>
        <begin position="98"/>
        <end position="121"/>
    </location>
</feature>
<organism evidence="2 3">
    <name type="scientific">Rhodocollybia butyracea</name>
    <dbReference type="NCBI Taxonomy" id="206335"/>
    <lineage>
        <taxon>Eukaryota</taxon>
        <taxon>Fungi</taxon>
        <taxon>Dikarya</taxon>
        <taxon>Basidiomycota</taxon>
        <taxon>Agaricomycotina</taxon>
        <taxon>Agaricomycetes</taxon>
        <taxon>Agaricomycetidae</taxon>
        <taxon>Agaricales</taxon>
        <taxon>Marasmiineae</taxon>
        <taxon>Omphalotaceae</taxon>
        <taxon>Rhodocollybia</taxon>
    </lineage>
</organism>
<sequence length="297" mass="32843">MTQEERELISSLGTTCYLNITNLLIFGFFYGVAMLGILIAIWLLKIKNWREPKAIQLLCCMIIVFISTGRMVVFSLNTLMQIKLGIVEEISDVLAPDIVIAGDIDIFCTTMIVMVGDFVICWRAWVLLPQDKFWRFGLVIIMVGNIGVNIANIVLGTLVNTSTKESLLDWISIAFSLLSNTVATGLVAWKAWAHYCIMREALIWRKSHVRKTLLLLVESGALFLAIQLFALTGAILFTAEGTSASLTIPAIEQISSTLCIVFAALYPIAIIVLIHSNNSPVVETFQLTAQLPTPSVM</sequence>
<keyword evidence="1" id="KW-1133">Transmembrane helix</keyword>
<feature type="transmembrane region" description="Helical" evidence="1">
    <location>
        <begin position="55"/>
        <end position="78"/>
    </location>
</feature>
<gene>
    <name evidence="2" type="ORF">BDP27DRAFT_1346282</name>
</gene>
<dbReference type="Proteomes" id="UP000772434">
    <property type="component" value="Unassembled WGS sequence"/>
</dbReference>
<dbReference type="OrthoDB" id="2744793at2759"/>
<feature type="transmembrane region" description="Helical" evidence="1">
    <location>
        <begin position="213"/>
        <end position="239"/>
    </location>
</feature>
<name>A0A9P5P8K3_9AGAR</name>
<reference evidence="2" key="1">
    <citation type="submission" date="2020-11" db="EMBL/GenBank/DDBJ databases">
        <authorList>
            <consortium name="DOE Joint Genome Institute"/>
            <person name="Ahrendt S."/>
            <person name="Riley R."/>
            <person name="Andreopoulos W."/>
            <person name="Labutti K."/>
            <person name="Pangilinan J."/>
            <person name="Ruiz-Duenas F.J."/>
            <person name="Barrasa J.M."/>
            <person name="Sanchez-Garcia M."/>
            <person name="Camarero S."/>
            <person name="Miyauchi S."/>
            <person name="Serrano A."/>
            <person name="Linde D."/>
            <person name="Babiker R."/>
            <person name="Drula E."/>
            <person name="Ayuso-Fernandez I."/>
            <person name="Pacheco R."/>
            <person name="Padilla G."/>
            <person name="Ferreira P."/>
            <person name="Barriuso J."/>
            <person name="Kellner H."/>
            <person name="Castanera R."/>
            <person name="Alfaro M."/>
            <person name="Ramirez L."/>
            <person name="Pisabarro A.G."/>
            <person name="Kuo A."/>
            <person name="Tritt A."/>
            <person name="Lipzen A."/>
            <person name="He G."/>
            <person name="Yan M."/>
            <person name="Ng V."/>
            <person name="Cullen D."/>
            <person name="Martin F."/>
            <person name="Rosso M.-N."/>
            <person name="Henrissat B."/>
            <person name="Hibbett D."/>
            <person name="Martinez A.T."/>
            <person name="Grigoriev I.V."/>
        </authorList>
    </citation>
    <scope>NUCLEOTIDE SEQUENCE</scope>
    <source>
        <strain evidence="2">AH 40177</strain>
    </source>
</reference>
<keyword evidence="1" id="KW-0812">Transmembrane</keyword>
<accession>A0A9P5P8K3</accession>
<evidence type="ECO:0000313" key="2">
    <source>
        <dbReference type="EMBL" id="KAF9046994.1"/>
    </source>
</evidence>
<keyword evidence="1" id="KW-0472">Membrane</keyword>
<protein>
    <submittedName>
        <fullName evidence="2">Uncharacterized protein</fullName>
    </submittedName>
</protein>
<feature type="transmembrane region" description="Helical" evidence="1">
    <location>
        <begin position="254"/>
        <end position="274"/>
    </location>
</feature>
<dbReference type="AlphaFoldDB" id="A0A9P5P8K3"/>
<evidence type="ECO:0000313" key="3">
    <source>
        <dbReference type="Proteomes" id="UP000772434"/>
    </source>
</evidence>